<sequence length="248" mass="26668">MSPSIAADVHAHGHHSETLKEDAHVTDKVASPKDEQLVLNTYLYLHFSGHEAWTLDQIKQYHALIMGGSMAAGHPEIEYSGCEVTTGPLGQGISNAVGMAIASKQFAATYNKDDLKVVDNKIWCFTGDGCLQEGSFSAISLAGHLGINNLILIYDNNSLTVNGNIDACFSEDTSAKLAAQGWHVIEPSKSGLDGLKEARRDCESSDAQLTNAAKAEHFMKESGATLLGPSIGNLHERYINPPNFDSKL</sequence>
<dbReference type="EMBL" id="JASBWR010000109">
    <property type="protein sequence ID" value="KAJ9094629.1"/>
    <property type="molecule type" value="Genomic_DNA"/>
</dbReference>
<reference evidence="1" key="1">
    <citation type="submission" date="2023-04" db="EMBL/GenBank/DDBJ databases">
        <title>Draft Genome sequencing of Naganishia species isolated from polar environments using Oxford Nanopore Technology.</title>
        <authorList>
            <person name="Leo P."/>
            <person name="Venkateswaran K."/>
        </authorList>
    </citation>
    <scope>NUCLEOTIDE SEQUENCE</scope>
    <source>
        <strain evidence="1">MNA-CCFEE 5261</strain>
    </source>
</reference>
<organism evidence="1 2">
    <name type="scientific">Naganishia cerealis</name>
    <dbReference type="NCBI Taxonomy" id="610337"/>
    <lineage>
        <taxon>Eukaryota</taxon>
        <taxon>Fungi</taxon>
        <taxon>Dikarya</taxon>
        <taxon>Basidiomycota</taxon>
        <taxon>Agaricomycotina</taxon>
        <taxon>Tremellomycetes</taxon>
        <taxon>Filobasidiales</taxon>
        <taxon>Filobasidiaceae</taxon>
        <taxon>Naganishia</taxon>
    </lineage>
</organism>
<protein>
    <submittedName>
        <fullName evidence="1">Uncharacterized protein</fullName>
    </submittedName>
</protein>
<evidence type="ECO:0000313" key="2">
    <source>
        <dbReference type="Proteomes" id="UP001241377"/>
    </source>
</evidence>
<dbReference type="Proteomes" id="UP001241377">
    <property type="component" value="Unassembled WGS sequence"/>
</dbReference>
<name>A0ACC2V5I8_9TREE</name>
<accession>A0ACC2V5I8</accession>
<proteinExistence type="predicted"/>
<evidence type="ECO:0000313" key="1">
    <source>
        <dbReference type="EMBL" id="KAJ9094629.1"/>
    </source>
</evidence>
<keyword evidence="2" id="KW-1185">Reference proteome</keyword>
<gene>
    <name evidence="1" type="ORF">QFC19_007842</name>
</gene>
<comment type="caution">
    <text evidence="1">The sequence shown here is derived from an EMBL/GenBank/DDBJ whole genome shotgun (WGS) entry which is preliminary data.</text>
</comment>